<dbReference type="Proteomes" id="UP000035740">
    <property type="component" value="Unassembled WGS sequence"/>
</dbReference>
<feature type="region of interest" description="Disordered" evidence="1">
    <location>
        <begin position="1"/>
        <end position="37"/>
    </location>
</feature>
<proteinExistence type="predicted"/>
<accession>A0A0J8BHP5</accession>
<protein>
    <submittedName>
        <fullName evidence="2">Uncharacterized protein</fullName>
    </submittedName>
</protein>
<evidence type="ECO:0000256" key="1">
    <source>
        <dbReference type="SAM" id="MobiDB-lite"/>
    </source>
</evidence>
<name>A0A0J8BHP5_BETVV</name>
<keyword evidence="3" id="KW-1185">Reference proteome</keyword>
<dbReference type="eggNOG" id="ENOG502S42M">
    <property type="taxonomic scope" value="Eukaryota"/>
</dbReference>
<evidence type="ECO:0000313" key="3">
    <source>
        <dbReference type="Proteomes" id="UP000035740"/>
    </source>
</evidence>
<organism evidence="2 3">
    <name type="scientific">Beta vulgaris subsp. vulgaris</name>
    <name type="common">Beet</name>
    <dbReference type="NCBI Taxonomy" id="3555"/>
    <lineage>
        <taxon>Eukaryota</taxon>
        <taxon>Viridiplantae</taxon>
        <taxon>Streptophyta</taxon>
        <taxon>Embryophyta</taxon>
        <taxon>Tracheophyta</taxon>
        <taxon>Spermatophyta</taxon>
        <taxon>Magnoliopsida</taxon>
        <taxon>eudicotyledons</taxon>
        <taxon>Gunneridae</taxon>
        <taxon>Pentapetalae</taxon>
        <taxon>Caryophyllales</taxon>
        <taxon>Chenopodiaceae</taxon>
        <taxon>Betoideae</taxon>
        <taxon>Beta</taxon>
    </lineage>
</organism>
<feature type="compositionally biased region" description="Basic and acidic residues" evidence="1">
    <location>
        <begin position="1"/>
        <end position="23"/>
    </location>
</feature>
<dbReference type="Gramene" id="KMS65240">
    <property type="protein sequence ID" value="KMS65240"/>
    <property type="gene ID" value="BVRB_037980"/>
</dbReference>
<dbReference type="EMBL" id="KQ112099">
    <property type="protein sequence ID" value="KMS65240.1"/>
    <property type="molecule type" value="Genomic_DNA"/>
</dbReference>
<sequence>MKESDEIGKADVGDSEFHERESDGINARESQKAIDQE</sequence>
<reference evidence="2 3" key="1">
    <citation type="journal article" date="2014" name="Nature">
        <title>The genome of the recently domesticated crop plant sugar beet (Beta vulgaris).</title>
        <authorList>
            <person name="Dohm J.C."/>
            <person name="Minoche A.E."/>
            <person name="Holtgrawe D."/>
            <person name="Capella-Gutierrez S."/>
            <person name="Zakrzewski F."/>
            <person name="Tafer H."/>
            <person name="Rupp O."/>
            <person name="Sorensen T.R."/>
            <person name="Stracke R."/>
            <person name="Reinhardt R."/>
            <person name="Goesmann A."/>
            <person name="Kraft T."/>
            <person name="Schulz B."/>
            <person name="Stadler P.F."/>
            <person name="Schmidt T."/>
            <person name="Gabaldon T."/>
            <person name="Lehrach H."/>
            <person name="Weisshaar B."/>
            <person name="Himmelbauer H."/>
        </authorList>
    </citation>
    <scope>NUCLEOTIDE SEQUENCE [LARGE SCALE GENOMIC DNA]</scope>
    <source>
        <tissue evidence="2">Taproot</tissue>
    </source>
</reference>
<feature type="non-terminal residue" evidence="2">
    <location>
        <position position="37"/>
    </location>
</feature>
<dbReference type="AlphaFoldDB" id="A0A0J8BHP5"/>
<gene>
    <name evidence="2" type="ORF">BVRB_037980</name>
</gene>
<evidence type="ECO:0000313" key="2">
    <source>
        <dbReference type="EMBL" id="KMS65240.1"/>
    </source>
</evidence>